<dbReference type="GeneID" id="43601847"/>
<dbReference type="InterPro" id="IPR010997">
    <property type="entry name" value="HRDC-like_sf"/>
</dbReference>
<dbReference type="Pfam" id="PF01612">
    <property type="entry name" value="DNA_pol_A_exo1"/>
    <property type="match status" value="1"/>
</dbReference>
<dbReference type="InterPro" id="IPR012588">
    <property type="entry name" value="Exosome-assoc_fac_Rrp6_N"/>
</dbReference>
<feature type="compositionally biased region" description="Acidic residues" evidence="9">
    <location>
        <begin position="661"/>
        <end position="670"/>
    </location>
</feature>
<dbReference type="InterPro" id="IPR002562">
    <property type="entry name" value="3'-5'_exonuclease_dom"/>
</dbReference>
<dbReference type="Pfam" id="PF08066">
    <property type="entry name" value="PMC2NT"/>
    <property type="match status" value="1"/>
</dbReference>
<dbReference type="Gene3D" id="1.10.150.80">
    <property type="entry name" value="HRDC domain"/>
    <property type="match status" value="1"/>
</dbReference>
<evidence type="ECO:0000256" key="7">
    <source>
        <dbReference type="ARBA" id="ARBA00023242"/>
    </source>
</evidence>
<dbReference type="GO" id="GO:0000176">
    <property type="term" value="C:nuclear exosome (RNase complex)"/>
    <property type="evidence" value="ECO:0007669"/>
    <property type="project" value="InterPro"/>
</dbReference>
<keyword evidence="2" id="KW-0698">rRNA processing</keyword>
<dbReference type="GO" id="GO:0000175">
    <property type="term" value="F:3'-5'-RNA exonuclease activity"/>
    <property type="evidence" value="ECO:0007669"/>
    <property type="project" value="InterPro"/>
</dbReference>
<gene>
    <name evidence="11" type="ORF">BP5553_08998</name>
</gene>
<dbReference type="GO" id="GO:0071035">
    <property type="term" value="P:nuclear polyadenylation-dependent rRNA catabolic process"/>
    <property type="evidence" value="ECO:0007669"/>
    <property type="project" value="TreeGrafter"/>
</dbReference>
<proteinExistence type="inferred from homology"/>
<evidence type="ECO:0000256" key="2">
    <source>
        <dbReference type="ARBA" id="ARBA00022552"/>
    </source>
</evidence>
<dbReference type="Gene3D" id="3.30.420.10">
    <property type="entry name" value="Ribonuclease H-like superfamily/Ribonuclease H"/>
    <property type="match status" value="1"/>
</dbReference>
<dbReference type="GO" id="GO:0071051">
    <property type="term" value="P:poly(A)-dependent snoRNA 3'-end processing"/>
    <property type="evidence" value="ECO:0007669"/>
    <property type="project" value="TreeGrafter"/>
</dbReference>
<dbReference type="GO" id="GO:0071044">
    <property type="term" value="P:histone mRNA catabolic process"/>
    <property type="evidence" value="ECO:0007669"/>
    <property type="project" value="TreeGrafter"/>
</dbReference>
<dbReference type="GO" id="GO:0000467">
    <property type="term" value="P:exonucleolytic trimming to generate mature 3'-end of 5.8S rRNA from tricistronic rRNA transcript (SSU-rRNA, 5.8S rRNA, LSU-rRNA)"/>
    <property type="evidence" value="ECO:0007669"/>
    <property type="project" value="InterPro"/>
</dbReference>
<dbReference type="PANTHER" id="PTHR12124">
    <property type="entry name" value="POLYMYOSITIS/SCLERODERMA AUTOANTIGEN-RELATED"/>
    <property type="match status" value="1"/>
</dbReference>
<keyword evidence="3" id="KW-0540">Nuclease</keyword>
<dbReference type="InterPro" id="IPR044876">
    <property type="entry name" value="HRDC_dom_sf"/>
</dbReference>
<organism evidence="11 12">
    <name type="scientific">Venustampulla echinocandica</name>
    <dbReference type="NCBI Taxonomy" id="2656787"/>
    <lineage>
        <taxon>Eukaryota</taxon>
        <taxon>Fungi</taxon>
        <taxon>Dikarya</taxon>
        <taxon>Ascomycota</taxon>
        <taxon>Pezizomycotina</taxon>
        <taxon>Leotiomycetes</taxon>
        <taxon>Helotiales</taxon>
        <taxon>Pleuroascaceae</taxon>
        <taxon>Venustampulla</taxon>
    </lineage>
</organism>
<dbReference type="GO" id="GO:0071039">
    <property type="term" value="P:nuclear polyadenylation-dependent CUT catabolic process"/>
    <property type="evidence" value="ECO:0007669"/>
    <property type="project" value="TreeGrafter"/>
</dbReference>
<dbReference type="RefSeq" id="XP_031866264.1">
    <property type="nucleotide sequence ID" value="XM_032017621.1"/>
</dbReference>
<name>A0A370TDK8_9HELO</name>
<feature type="compositionally biased region" description="Basic and acidic residues" evidence="9">
    <location>
        <begin position="640"/>
        <end position="650"/>
    </location>
</feature>
<evidence type="ECO:0000313" key="12">
    <source>
        <dbReference type="Proteomes" id="UP000254866"/>
    </source>
</evidence>
<dbReference type="Pfam" id="PF00570">
    <property type="entry name" value="HRDC"/>
    <property type="match status" value="1"/>
</dbReference>
<dbReference type="GO" id="GO:0000166">
    <property type="term" value="F:nucleotide binding"/>
    <property type="evidence" value="ECO:0007669"/>
    <property type="project" value="InterPro"/>
</dbReference>
<dbReference type="InterPro" id="IPR045092">
    <property type="entry name" value="Rrp6-like"/>
</dbReference>
<dbReference type="GO" id="GO:0071040">
    <property type="term" value="P:nuclear polyadenylation-dependent antisense transcript catabolic process"/>
    <property type="evidence" value="ECO:0007669"/>
    <property type="project" value="TreeGrafter"/>
</dbReference>
<evidence type="ECO:0000256" key="3">
    <source>
        <dbReference type="ARBA" id="ARBA00022722"/>
    </source>
</evidence>
<evidence type="ECO:0000259" key="10">
    <source>
        <dbReference type="PROSITE" id="PS50967"/>
    </source>
</evidence>
<evidence type="ECO:0000256" key="4">
    <source>
        <dbReference type="ARBA" id="ARBA00022801"/>
    </source>
</evidence>
<dbReference type="OrthoDB" id="2250022at2759"/>
<dbReference type="STRING" id="2656787.A0A370TDK8"/>
<accession>A0A370TDK8</accession>
<feature type="compositionally biased region" description="Acidic residues" evidence="9">
    <location>
        <begin position="725"/>
        <end position="734"/>
    </location>
</feature>
<keyword evidence="12" id="KW-1185">Reference proteome</keyword>
<keyword evidence="6" id="KW-0269">Exonuclease</keyword>
<dbReference type="GO" id="GO:0003727">
    <property type="term" value="F:single-stranded RNA binding"/>
    <property type="evidence" value="ECO:0007669"/>
    <property type="project" value="TreeGrafter"/>
</dbReference>
<comment type="similarity">
    <text evidence="8">Belongs to the exosome component 10/RRP6 family.</text>
</comment>
<feature type="region of interest" description="Disordered" evidence="9">
    <location>
        <begin position="638"/>
        <end position="793"/>
    </location>
</feature>
<sequence length="793" mass="88645">MDQSQDFKSLQEQVQAALISTTRTAGQISSEDLGFQRSLHPEVGTALDEQSARLLALSTGLLKSAASIAELRAPVLEDSDDVENNWRSVVDVIDSLLEKTDTCLDEYTGMIKRKDQPNPDQPAPKEKKSPFALGNSFRTQNLVKPQLAFDIKPNNDDDSPWLPLLTSKPHAVVPLEKSLSTIVNEFGLSTYKHPYETEILQLQYPDAVYQKADPIPYQPVDTTSATFVDTEEGVLQMLNELKGASEIAIDLEHHDVRSYVGLVSLMQISTREKDWIVDTLKPWRHKLQILNEVFADPEIVKVFHGAFMDIIWLQRDLGLYVVGLFDTHCASRTLGYAGGSLAFLLKKFIDFDADKKYQMADWRIRPLPEEMLYYARADTHYLLYIYDNIRNELVDRSNTEIPDENRIELVLQKSKDVSLFRYDRQVYNAESGRGPGGWYSLLVKTPALFNNEQFAVFRAVHEWRDKIARADDDSPAFVMPNHVVFSIAKLMPMDMVALLRTAHPVSHSVKSRSGELLALIKTAKARGKDGPSMIDVLRPDSLGAAAKATIPEIDGKPRGLLEPLVAAGEIRSDNSTFWGGAFGSSIWDDSTPAMNGDDLRLAVPLPQLSSEIFAASNGFTLENPMLKEEPIMFLSVEPSKPAKADDEPFVLKRGAKRKSDDMEELEEQTGEYDISLNDLEDEEGGLTKSQRKAQRRAEKKAKKEAKKAANGPANGGRSSGPDSRPDDDEDEEPFDYSKAESVLHSKRKGDEKMGVGRNKKPKPFDPYAKSGDAPKGMRRAQTERAGKSHTFKR</sequence>
<feature type="compositionally biased region" description="Basic residues" evidence="9">
    <location>
        <begin position="689"/>
        <end position="705"/>
    </location>
</feature>
<keyword evidence="4" id="KW-0378">Hydrolase</keyword>
<dbReference type="AlphaFoldDB" id="A0A370TDK8"/>
<dbReference type="PROSITE" id="PS50967">
    <property type="entry name" value="HRDC"/>
    <property type="match status" value="1"/>
</dbReference>
<dbReference type="CDD" id="cd06147">
    <property type="entry name" value="Rrp6p_like_exo"/>
    <property type="match status" value="1"/>
</dbReference>
<dbReference type="FunFam" id="3.30.420.10:FF:000059">
    <property type="entry name" value="Exosome complex exonuclease Rrp6"/>
    <property type="match status" value="1"/>
</dbReference>
<dbReference type="Proteomes" id="UP000254866">
    <property type="component" value="Unassembled WGS sequence"/>
</dbReference>
<dbReference type="SUPFAM" id="SSF47819">
    <property type="entry name" value="HRDC-like"/>
    <property type="match status" value="1"/>
</dbReference>
<feature type="compositionally biased region" description="Basic and acidic residues" evidence="9">
    <location>
        <begin position="735"/>
        <end position="754"/>
    </location>
</feature>
<dbReference type="SUPFAM" id="SSF53098">
    <property type="entry name" value="Ribonuclease H-like"/>
    <property type="match status" value="1"/>
</dbReference>
<dbReference type="EMBL" id="NPIC01000010">
    <property type="protein sequence ID" value="RDL32542.1"/>
    <property type="molecule type" value="Genomic_DNA"/>
</dbReference>
<evidence type="ECO:0000256" key="8">
    <source>
        <dbReference type="ARBA" id="ARBA00043957"/>
    </source>
</evidence>
<comment type="subcellular location">
    <subcellularLocation>
        <location evidence="1">Nucleus</location>
    </subcellularLocation>
</comment>
<reference evidence="11 12" key="1">
    <citation type="journal article" date="2018" name="IMA Fungus">
        <title>IMA Genome-F 9: Draft genome sequence of Annulohypoxylon stygium, Aspergillus mulundensis, Berkeleyomyces basicola (syn. Thielaviopsis basicola), Ceratocystis smalleyi, two Cercospora beticola strains, Coleophoma cylindrospora, Fusarium fracticaudum, Phialophora cf. hyalina, and Morchella septimelata.</title>
        <authorList>
            <person name="Wingfield B.D."/>
            <person name="Bills G.F."/>
            <person name="Dong Y."/>
            <person name="Huang W."/>
            <person name="Nel W.J."/>
            <person name="Swalarsk-Parry B.S."/>
            <person name="Vaghefi N."/>
            <person name="Wilken P.M."/>
            <person name="An Z."/>
            <person name="de Beer Z.W."/>
            <person name="De Vos L."/>
            <person name="Chen L."/>
            <person name="Duong T.A."/>
            <person name="Gao Y."/>
            <person name="Hammerbacher A."/>
            <person name="Kikkert J.R."/>
            <person name="Li Y."/>
            <person name="Li H."/>
            <person name="Li K."/>
            <person name="Li Q."/>
            <person name="Liu X."/>
            <person name="Ma X."/>
            <person name="Naidoo K."/>
            <person name="Pethybridge S.J."/>
            <person name="Sun J."/>
            <person name="Steenkamp E.T."/>
            <person name="van der Nest M.A."/>
            <person name="van Wyk S."/>
            <person name="Wingfield M.J."/>
            <person name="Xiong C."/>
            <person name="Yue Q."/>
            <person name="Zhang X."/>
        </authorList>
    </citation>
    <scope>NUCLEOTIDE SEQUENCE [LARGE SCALE GENOMIC DNA]</scope>
    <source>
        <strain evidence="11 12">BP 5553</strain>
    </source>
</reference>
<feature type="region of interest" description="Disordered" evidence="9">
    <location>
        <begin position="110"/>
        <end position="134"/>
    </location>
</feature>
<dbReference type="SMART" id="SM00341">
    <property type="entry name" value="HRDC"/>
    <property type="match status" value="1"/>
</dbReference>
<evidence type="ECO:0000256" key="6">
    <source>
        <dbReference type="ARBA" id="ARBA00022839"/>
    </source>
</evidence>
<feature type="compositionally biased region" description="Basic and acidic residues" evidence="9">
    <location>
        <begin position="112"/>
        <end position="129"/>
    </location>
</feature>
<dbReference type="GO" id="GO:0005730">
    <property type="term" value="C:nucleolus"/>
    <property type="evidence" value="ECO:0007669"/>
    <property type="project" value="TreeGrafter"/>
</dbReference>
<dbReference type="GO" id="GO:0071037">
    <property type="term" value="P:nuclear polyadenylation-dependent snRNA catabolic process"/>
    <property type="evidence" value="ECO:0007669"/>
    <property type="project" value="TreeGrafter"/>
</dbReference>
<dbReference type="GO" id="GO:0071038">
    <property type="term" value="P:TRAMP-dependent tRNA surveillance pathway"/>
    <property type="evidence" value="ECO:0007669"/>
    <property type="project" value="TreeGrafter"/>
</dbReference>
<dbReference type="InterPro" id="IPR002121">
    <property type="entry name" value="HRDC_dom"/>
</dbReference>
<dbReference type="FunFam" id="1.10.150.80:FF:000001">
    <property type="entry name" value="Putative exosome component 10"/>
    <property type="match status" value="1"/>
</dbReference>
<feature type="domain" description="HRDC" evidence="10">
    <location>
        <begin position="450"/>
        <end position="530"/>
    </location>
</feature>
<keyword evidence="5" id="KW-0271">Exosome</keyword>
<dbReference type="SMART" id="SM00474">
    <property type="entry name" value="35EXOc"/>
    <property type="match status" value="1"/>
</dbReference>
<dbReference type="InterPro" id="IPR049559">
    <property type="entry name" value="Rrp6p-like_exo"/>
</dbReference>
<evidence type="ECO:0000256" key="1">
    <source>
        <dbReference type="ARBA" id="ARBA00004123"/>
    </source>
</evidence>
<keyword evidence="7" id="KW-0539">Nucleus</keyword>
<dbReference type="InterPro" id="IPR036397">
    <property type="entry name" value="RNaseH_sf"/>
</dbReference>
<evidence type="ECO:0000256" key="9">
    <source>
        <dbReference type="SAM" id="MobiDB-lite"/>
    </source>
</evidence>
<dbReference type="InterPro" id="IPR012337">
    <property type="entry name" value="RNaseH-like_sf"/>
</dbReference>
<dbReference type="PANTHER" id="PTHR12124:SF47">
    <property type="entry name" value="EXOSOME COMPONENT 10"/>
    <property type="match status" value="1"/>
</dbReference>
<protein>
    <submittedName>
        <fullName evidence="11">Ribonuclease H-like protein</fullName>
    </submittedName>
</protein>
<dbReference type="GO" id="GO:0071036">
    <property type="term" value="P:nuclear polyadenylation-dependent snoRNA catabolic process"/>
    <property type="evidence" value="ECO:0007669"/>
    <property type="project" value="TreeGrafter"/>
</dbReference>
<evidence type="ECO:0000313" key="11">
    <source>
        <dbReference type="EMBL" id="RDL32542.1"/>
    </source>
</evidence>
<evidence type="ECO:0000256" key="5">
    <source>
        <dbReference type="ARBA" id="ARBA00022835"/>
    </source>
</evidence>
<comment type="caution">
    <text evidence="11">The sequence shown here is derived from an EMBL/GenBank/DDBJ whole genome shotgun (WGS) entry which is preliminary data.</text>
</comment>